<evidence type="ECO:0000313" key="7">
    <source>
        <dbReference type="EMBL" id="QNN69736.1"/>
    </source>
</evidence>
<keyword evidence="8" id="KW-1185">Reference proteome</keyword>
<dbReference type="NCBIfam" id="TIGR00254">
    <property type="entry name" value="GGDEF"/>
    <property type="match status" value="1"/>
</dbReference>
<dbReference type="PANTHER" id="PTHR45138:SF9">
    <property type="entry name" value="DIGUANYLATE CYCLASE DGCM-RELATED"/>
    <property type="match status" value="1"/>
</dbReference>
<evidence type="ECO:0000256" key="4">
    <source>
        <dbReference type="SAM" id="Phobius"/>
    </source>
</evidence>
<dbReference type="InterPro" id="IPR000160">
    <property type="entry name" value="GGDEF_dom"/>
</dbReference>
<evidence type="ECO:0000313" key="8">
    <source>
        <dbReference type="Proteomes" id="UP000515804"/>
    </source>
</evidence>
<dbReference type="SMART" id="SM00267">
    <property type="entry name" value="GGDEF"/>
    <property type="match status" value="1"/>
</dbReference>
<dbReference type="SUPFAM" id="SSF55073">
    <property type="entry name" value="Nucleotide cyclase"/>
    <property type="match status" value="1"/>
</dbReference>
<dbReference type="InterPro" id="IPR050469">
    <property type="entry name" value="Diguanylate_Cyclase"/>
</dbReference>
<evidence type="ECO:0000259" key="6">
    <source>
        <dbReference type="PROSITE" id="PS50887"/>
    </source>
</evidence>
<sequence length="1009" mass="110964">MTIIRAACLLLCLAMPAWAMTAAAPPNAATTATRPLDLSDLAAPVFANFSARDGLPEQVMVDVRTDRDGFVWAASPQGVSRYDGRRWVPGNDPAMAHPVNNLFVDGTGTLWAGFRNHGLARYDGQRWHVENAASGLPFEQVRRFAETTDARGQRVLWATTWDHHVMQRRDGRWVKDPGDASLPGSMILSMAQTTGIDGVRRQWLGTGSHGLWYRDEGTRDWRQWHAEDIDAAQIEALLVTRDGDGEALWMSAFGVGLLRLDAKGLRRWTQQDGELPTNQLYDIAATPLPSGKSVIWIASRSGLLRVHDGRVQVFDRRHGLASDMIRGLNAWRSPNGSQVLWLATEAGISRTPLDGSAWSTASLMGSRSLGVFGVLIEPDGRGGERLWVGSSDEGLGLYEDGRWRRFSADSGHLPTNSISMIRALPEAGGRRTLWLGTWGGDLLRVDDGPRFTRQATPWPKLTGQSVQDVLQRTVDGRDELWVGTRLSGAWRLRDGRWDEIRPPGIDGQWRVSRFVAQRDQAGRDWLWAATDRGLGRFDGKAWALFDSSTGFPDEQLAGLRLYPDAGDRPILWMGSARVGIVRVDIGDPLQPRVLPATLPPPPDPYTYGAMRAPDGRVYVCSNTGVQQLTPDAQGGYSTRAFNRRDGMVHEECNGNAQFVDAHGRFWTGTLGGLTVYDPSRGTADTQPKPLRVTGMHIDGAAQSGTRLRVPAGAATVDVEYALLSWDREAESRFRSQLLGLESAPTPWTAQTARSFGALPPGDYTLRIEARDHAGNTSMPIDIPIHVAAHWWQRWWAYATSVLILVLLGYVIALARTRVLRAQHDALEQRVAERTAELDAANARLLDLSYRDALTGLANRRRLLDALERTPSGSLMALVFFDVDHFKELNDRHGHPAGDEVLRRIVDAMSSCTPADALLARYGGEEFACLLPGVTTAAAADVAERMRAAVEATSVQIPDGPQDARVSVSAGVASRVLRTLEDRQRLLRDADVALYQAKGEGRNCVRTSAD</sequence>
<dbReference type="PANTHER" id="PTHR45138">
    <property type="entry name" value="REGULATORY COMPONENTS OF SENSORY TRANSDUCTION SYSTEM"/>
    <property type="match status" value="1"/>
</dbReference>
<dbReference type="FunFam" id="3.30.70.270:FF:000001">
    <property type="entry name" value="Diguanylate cyclase domain protein"/>
    <property type="match status" value="1"/>
</dbReference>
<protein>
    <recommendedName>
        <fullName evidence="2">diguanylate cyclase</fullName>
        <ecNumber evidence="2">2.7.7.65</ecNumber>
    </recommendedName>
</protein>
<dbReference type="KEGG" id="tcn:H9L16_13935"/>
<dbReference type="Proteomes" id="UP000515804">
    <property type="component" value="Chromosome"/>
</dbReference>
<comment type="cofactor">
    <cofactor evidence="1">
        <name>Mg(2+)</name>
        <dbReference type="ChEBI" id="CHEBI:18420"/>
    </cofactor>
</comment>
<dbReference type="Pfam" id="PF00990">
    <property type="entry name" value="GGDEF"/>
    <property type="match status" value="1"/>
</dbReference>
<dbReference type="InterPro" id="IPR013783">
    <property type="entry name" value="Ig-like_fold"/>
</dbReference>
<dbReference type="GO" id="GO:0052621">
    <property type="term" value="F:diguanylate cyclase activity"/>
    <property type="evidence" value="ECO:0007669"/>
    <property type="project" value="UniProtKB-EC"/>
</dbReference>
<keyword evidence="4" id="KW-0812">Transmembrane</keyword>
<evidence type="ECO:0000256" key="5">
    <source>
        <dbReference type="SAM" id="SignalP"/>
    </source>
</evidence>
<organism evidence="7 8">
    <name type="scientific">Thermomonas carbonis</name>
    <dbReference type="NCBI Taxonomy" id="1463158"/>
    <lineage>
        <taxon>Bacteria</taxon>
        <taxon>Pseudomonadati</taxon>
        <taxon>Pseudomonadota</taxon>
        <taxon>Gammaproteobacteria</taxon>
        <taxon>Lysobacterales</taxon>
        <taxon>Lysobacteraceae</taxon>
        <taxon>Thermomonas</taxon>
    </lineage>
</organism>
<dbReference type="SUPFAM" id="SSF63829">
    <property type="entry name" value="Calcium-dependent phosphotriesterase"/>
    <property type="match status" value="3"/>
</dbReference>
<feature type="transmembrane region" description="Helical" evidence="4">
    <location>
        <begin position="794"/>
        <end position="814"/>
    </location>
</feature>
<feature type="domain" description="GGDEF" evidence="6">
    <location>
        <begin position="873"/>
        <end position="1009"/>
    </location>
</feature>
<feature type="chain" id="PRO_5029010286" description="diguanylate cyclase" evidence="5">
    <location>
        <begin position="20"/>
        <end position="1009"/>
    </location>
</feature>
<dbReference type="AlphaFoldDB" id="A0A7G9SPG1"/>
<evidence type="ECO:0000256" key="2">
    <source>
        <dbReference type="ARBA" id="ARBA00012528"/>
    </source>
</evidence>
<dbReference type="PROSITE" id="PS50887">
    <property type="entry name" value="GGDEF"/>
    <property type="match status" value="1"/>
</dbReference>
<evidence type="ECO:0000256" key="1">
    <source>
        <dbReference type="ARBA" id="ARBA00001946"/>
    </source>
</evidence>
<keyword evidence="4" id="KW-0472">Membrane</keyword>
<dbReference type="CDD" id="cd01949">
    <property type="entry name" value="GGDEF"/>
    <property type="match status" value="1"/>
</dbReference>
<name>A0A7G9SPG1_9GAMM</name>
<dbReference type="InterPro" id="IPR029787">
    <property type="entry name" value="Nucleotide_cyclase"/>
</dbReference>
<reference evidence="7 8" key="1">
    <citation type="submission" date="2020-08" db="EMBL/GenBank/DDBJ databases">
        <title>Genome sequence of Thermomonas carbonis KCTC 42013T.</title>
        <authorList>
            <person name="Hyun D.-W."/>
            <person name="Bae J.-W."/>
        </authorList>
    </citation>
    <scope>NUCLEOTIDE SEQUENCE [LARGE SCALE GENOMIC DNA]</scope>
    <source>
        <strain evidence="7 8">KCTC 42013</strain>
    </source>
</reference>
<gene>
    <name evidence="7" type="ORF">H9L16_13935</name>
</gene>
<keyword evidence="4" id="KW-1133">Transmembrane helix</keyword>
<dbReference type="Gene3D" id="2.130.10.10">
    <property type="entry name" value="YVTN repeat-like/Quinoprotein amine dehydrogenase"/>
    <property type="match status" value="2"/>
</dbReference>
<dbReference type="RefSeq" id="WP_187552253.1">
    <property type="nucleotide sequence ID" value="NZ_BMZL01000001.1"/>
</dbReference>
<keyword evidence="5" id="KW-0732">Signal</keyword>
<dbReference type="InterPro" id="IPR015943">
    <property type="entry name" value="WD40/YVTN_repeat-like_dom_sf"/>
</dbReference>
<evidence type="ECO:0000256" key="3">
    <source>
        <dbReference type="ARBA" id="ARBA00034247"/>
    </source>
</evidence>
<dbReference type="Gene3D" id="3.30.70.270">
    <property type="match status" value="1"/>
</dbReference>
<comment type="catalytic activity">
    <reaction evidence="3">
        <text>2 GTP = 3',3'-c-di-GMP + 2 diphosphate</text>
        <dbReference type="Rhea" id="RHEA:24898"/>
        <dbReference type="ChEBI" id="CHEBI:33019"/>
        <dbReference type="ChEBI" id="CHEBI:37565"/>
        <dbReference type="ChEBI" id="CHEBI:58805"/>
        <dbReference type="EC" id="2.7.7.65"/>
    </reaction>
</comment>
<dbReference type="InterPro" id="IPR043128">
    <property type="entry name" value="Rev_trsase/Diguanyl_cyclase"/>
</dbReference>
<feature type="signal peptide" evidence="5">
    <location>
        <begin position="1"/>
        <end position="19"/>
    </location>
</feature>
<dbReference type="EC" id="2.7.7.65" evidence="2"/>
<accession>A0A7G9SPG1</accession>
<dbReference type="Gene3D" id="2.60.40.10">
    <property type="entry name" value="Immunoglobulins"/>
    <property type="match status" value="1"/>
</dbReference>
<dbReference type="EMBL" id="CP060719">
    <property type="protein sequence ID" value="QNN69736.1"/>
    <property type="molecule type" value="Genomic_DNA"/>
</dbReference>
<proteinExistence type="predicted"/>